<reference evidence="1 2" key="1">
    <citation type="journal article" date="2023" name="G3 (Bethesda)">
        <title>A chromosome-level genome assembly of Zasmidium syzygii isolated from banana leaves.</title>
        <authorList>
            <person name="van Westerhoven A.C."/>
            <person name="Mehrabi R."/>
            <person name="Talebi R."/>
            <person name="Steentjes M.B.F."/>
            <person name="Corcolon B."/>
            <person name="Chong P.A."/>
            <person name="Kema G.H.J."/>
            <person name="Seidl M.F."/>
        </authorList>
    </citation>
    <scope>NUCLEOTIDE SEQUENCE [LARGE SCALE GENOMIC DNA]</scope>
    <source>
        <strain evidence="1 2">P124</strain>
    </source>
</reference>
<name>A0ABR0ETA6_ZASCE</name>
<accession>A0ABR0ETA6</accession>
<gene>
    <name evidence="1" type="ORF">PRZ48_005214</name>
</gene>
<evidence type="ECO:0000313" key="2">
    <source>
        <dbReference type="Proteomes" id="UP001305779"/>
    </source>
</evidence>
<keyword evidence="2" id="KW-1185">Reference proteome</keyword>
<organism evidence="1 2">
    <name type="scientific">Zasmidium cellare</name>
    <name type="common">Wine cellar mold</name>
    <name type="synonym">Racodium cellare</name>
    <dbReference type="NCBI Taxonomy" id="395010"/>
    <lineage>
        <taxon>Eukaryota</taxon>
        <taxon>Fungi</taxon>
        <taxon>Dikarya</taxon>
        <taxon>Ascomycota</taxon>
        <taxon>Pezizomycotina</taxon>
        <taxon>Dothideomycetes</taxon>
        <taxon>Dothideomycetidae</taxon>
        <taxon>Mycosphaerellales</taxon>
        <taxon>Mycosphaerellaceae</taxon>
        <taxon>Zasmidium</taxon>
    </lineage>
</organism>
<comment type="caution">
    <text evidence="1">The sequence shown here is derived from an EMBL/GenBank/DDBJ whole genome shotgun (WGS) entry which is preliminary data.</text>
</comment>
<dbReference type="Proteomes" id="UP001305779">
    <property type="component" value="Unassembled WGS sequence"/>
</dbReference>
<protein>
    <submittedName>
        <fullName evidence="1">Uncharacterized protein</fullName>
    </submittedName>
</protein>
<dbReference type="EMBL" id="JAXOVC010000003">
    <property type="protein sequence ID" value="KAK4504298.1"/>
    <property type="molecule type" value="Genomic_DNA"/>
</dbReference>
<sequence>MGPWDPLDLYSLGVHGPRYNVPLSNTPFLRALAHSLHRAVGVIDDGDVFQARLVGIDAENLYFADVRIRSVDGDVQHLAAEAWARDEVVSLTLAPEEWEDVEVGMLRHDLGRDDLLRQAWGREE</sequence>
<proteinExistence type="predicted"/>
<evidence type="ECO:0000313" key="1">
    <source>
        <dbReference type="EMBL" id="KAK4504298.1"/>
    </source>
</evidence>